<evidence type="ECO:0000313" key="1">
    <source>
        <dbReference type="EMBL" id="KKL92017.1"/>
    </source>
</evidence>
<dbReference type="Pfam" id="PF13489">
    <property type="entry name" value="Methyltransf_23"/>
    <property type="match status" value="1"/>
</dbReference>
<comment type="caution">
    <text evidence="1">The sequence shown here is derived from an EMBL/GenBank/DDBJ whole genome shotgun (WGS) entry which is preliminary data.</text>
</comment>
<reference evidence="1" key="1">
    <citation type="journal article" date="2015" name="Nature">
        <title>Complex archaea that bridge the gap between prokaryotes and eukaryotes.</title>
        <authorList>
            <person name="Spang A."/>
            <person name="Saw J.H."/>
            <person name="Jorgensen S.L."/>
            <person name="Zaremba-Niedzwiedzka K."/>
            <person name="Martijn J."/>
            <person name="Lind A.E."/>
            <person name="van Eijk R."/>
            <person name="Schleper C."/>
            <person name="Guy L."/>
            <person name="Ettema T.J."/>
        </authorList>
    </citation>
    <scope>NUCLEOTIDE SEQUENCE</scope>
</reference>
<name>A0A0F9IY90_9ZZZZ</name>
<dbReference type="PANTHER" id="PTHR43861">
    <property type="entry name" value="TRANS-ACONITATE 2-METHYLTRANSFERASE-RELATED"/>
    <property type="match status" value="1"/>
</dbReference>
<sequence length="291" mass="34074">MELVSRKCPVCNNLLEQRATKQYTREFFNFGPLVVKCAECSITCLNPVMTNEEYDKFYNKDGQKEFIDKFLDVSENYEHKLSVSDYRRAMIVNNIIKVNDRILDIGTGNSNFVGMVKNSTGIDINKSRVDRSVTRGLDVRYCDVFDWNEPMDVVTLFHVLEHITNPIEFMYKIYEVLNKNGILVIEVPNLDDALVSLPVYSEFYYQNAHCTYFTPGTLRFLMKSCGFDVVDEIRLQRYSLNNHLYWLLKRKPGKFKGIEILNSIYSWALKVLRKHDTIFLICRKGEVCTRR</sequence>
<organism evidence="1">
    <name type="scientific">marine sediment metagenome</name>
    <dbReference type="NCBI Taxonomy" id="412755"/>
    <lineage>
        <taxon>unclassified sequences</taxon>
        <taxon>metagenomes</taxon>
        <taxon>ecological metagenomes</taxon>
    </lineage>
</organism>
<proteinExistence type="predicted"/>
<dbReference type="Gene3D" id="3.40.50.150">
    <property type="entry name" value="Vaccinia Virus protein VP39"/>
    <property type="match status" value="1"/>
</dbReference>
<dbReference type="CDD" id="cd02440">
    <property type="entry name" value="AdoMet_MTases"/>
    <property type="match status" value="1"/>
</dbReference>
<dbReference type="AlphaFoldDB" id="A0A0F9IY90"/>
<gene>
    <name evidence="1" type="ORF">LCGC14_1888900</name>
</gene>
<dbReference type="InterPro" id="IPR029063">
    <property type="entry name" value="SAM-dependent_MTases_sf"/>
</dbReference>
<accession>A0A0F9IY90</accession>
<dbReference type="EMBL" id="LAZR01019581">
    <property type="protein sequence ID" value="KKL92017.1"/>
    <property type="molecule type" value="Genomic_DNA"/>
</dbReference>
<dbReference type="SUPFAM" id="SSF53335">
    <property type="entry name" value="S-adenosyl-L-methionine-dependent methyltransferases"/>
    <property type="match status" value="1"/>
</dbReference>
<evidence type="ECO:0008006" key="2">
    <source>
        <dbReference type="Google" id="ProtNLM"/>
    </source>
</evidence>
<protein>
    <recommendedName>
        <fullName evidence="2">Methyltransferase type 11 domain-containing protein</fullName>
    </recommendedName>
</protein>